<evidence type="ECO:0000313" key="1">
    <source>
        <dbReference type="EMBL" id="CAG8833665.1"/>
    </source>
</evidence>
<reference evidence="1" key="1">
    <citation type="submission" date="2021-06" db="EMBL/GenBank/DDBJ databases">
        <authorList>
            <person name="Kallberg Y."/>
            <person name="Tangrot J."/>
            <person name="Rosling A."/>
        </authorList>
    </citation>
    <scope>NUCLEOTIDE SEQUENCE</scope>
    <source>
        <strain evidence="1">MA461A</strain>
    </source>
</reference>
<sequence length="71" mass="7777">ISAALSFGSKTTRCIPSRCKASLTTLETSLCKYISKSHYAISGAPTYLALRYCLISSGSYPNRIVVRSWLL</sequence>
<name>A0ACA9SCE4_9GLOM</name>
<accession>A0ACA9SCE4</accession>
<protein>
    <submittedName>
        <fullName evidence="1">15357_t:CDS:1</fullName>
    </submittedName>
</protein>
<evidence type="ECO:0000313" key="2">
    <source>
        <dbReference type="Proteomes" id="UP000789920"/>
    </source>
</evidence>
<proteinExistence type="predicted"/>
<organism evidence="1 2">
    <name type="scientific">Racocetra persica</name>
    <dbReference type="NCBI Taxonomy" id="160502"/>
    <lineage>
        <taxon>Eukaryota</taxon>
        <taxon>Fungi</taxon>
        <taxon>Fungi incertae sedis</taxon>
        <taxon>Mucoromycota</taxon>
        <taxon>Glomeromycotina</taxon>
        <taxon>Glomeromycetes</taxon>
        <taxon>Diversisporales</taxon>
        <taxon>Gigasporaceae</taxon>
        <taxon>Racocetra</taxon>
    </lineage>
</organism>
<keyword evidence="2" id="KW-1185">Reference proteome</keyword>
<feature type="non-terminal residue" evidence="1">
    <location>
        <position position="1"/>
    </location>
</feature>
<comment type="caution">
    <text evidence="1">The sequence shown here is derived from an EMBL/GenBank/DDBJ whole genome shotgun (WGS) entry which is preliminary data.</text>
</comment>
<dbReference type="Proteomes" id="UP000789920">
    <property type="component" value="Unassembled WGS sequence"/>
</dbReference>
<gene>
    <name evidence="1" type="ORF">RPERSI_LOCUS28912</name>
</gene>
<dbReference type="EMBL" id="CAJVQC010107144">
    <property type="protein sequence ID" value="CAG8833665.1"/>
    <property type="molecule type" value="Genomic_DNA"/>
</dbReference>